<feature type="transmembrane region" description="Helical" evidence="6">
    <location>
        <begin position="679"/>
        <end position="702"/>
    </location>
</feature>
<feature type="transmembrane region" description="Helical" evidence="6">
    <location>
        <begin position="429"/>
        <end position="450"/>
    </location>
</feature>
<accession>A0A0E3UWZ7</accession>
<evidence type="ECO:0000313" key="10">
    <source>
        <dbReference type="Proteomes" id="UP000033109"/>
    </source>
</evidence>
<dbReference type="InterPro" id="IPR025857">
    <property type="entry name" value="MacB_PCD"/>
</dbReference>
<feature type="transmembrane region" description="Helical" evidence="6">
    <location>
        <begin position="337"/>
        <end position="360"/>
    </location>
</feature>
<dbReference type="GO" id="GO:0005886">
    <property type="term" value="C:plasma membrane"/>
    <property type="evidence" value="ECO:0007669"/>
    <property type="project" value="UniProtKB-SubCell"/>
</dbReference>
<dbReference type="InterPro" id="IPR050250">
    <property type="entry name" value="Macrolide_Exporter_MacB"/>
</dbReference>
<dbReference type="PANTHER" id="PTHR30572:SF18">
    <property type="entry name" value="ABC-TYPE MACROLIDE FAMILY EXPORT SYSTEM PERMEASE COMPONENT 2"/>
    <property type="match status" value="1"/>
</dbReference>
<organism evidence="9 10">
    <name type="scientific">Pontibacter korlensis</name>
    <dbReference type="NCBI Taxonomy" id="400092"/>
    <lineage>
        <taxon>Bacteria</taxon>
        <taxon>Pseudomonadati</taxon>
        <taxon>Bacteroidota</taxon>
        <taxon>Cytophagia</taxon>
        <taxon>Cytophagales</taxon>
        <taxon>Hymenobacteraceae</taxon>
        <taxon>Pontibacter</taxon>
    </lineage>
</organism>
<dbReference type="PANTHER" id="PTHR30572">
    <property type="entry name" value="MEMBRANE COMPONENT OF TRANSPORTER-RELATED"/>
    <property type="match status" value="1"/>
</dbReference>
<evidence type="ECO:0000259" key="7">
    <source>
        <dbReference type="Pfam" id="PF02687"/>
    </source>
</evidence>
<evidence type="ECO:0000256" key="1">
    <source>
        <dbReference type="ARBA" id="ARBA00004651"/>
    </source>
</evidence>
<protein>
    <recommendedName>
        <fullName evidence="11">Cell division protein FtsX</fullName>
    </recommendedName>
</protein>
<feature type="transmembrane region" description="Helical" evidence="6">
    <location>
        <begin position="763"/>
        <end position="783"/>
    </location>
</feature>
<comment type="subcellular location">
    <subcellularLocation>
        <location evidence="1">Cell membrane</location>
        <topology evidence="1">Multi-pass membrane protein</topology>
    </subcellularLocation>
</comment>
<evidence type="ECO:0000256" key="6">
    <source>
        <dbReference type="SAM" id="Phobius"/>
    </source>
</evidence>
<dbReference type="OrthoDB" id="5933722at2"/>
<dbReference type="KEGG" id="pko:PKOR_12600"/>
<gene>
    <name evidence="9" type="ORF">PKOR_12600</name>
</gene>
<dbReference type="AlphaFoldDB" id="A0A0E3UWZ7"/>
<dbReference type="GO" id="GO:0022857">
    <property type="term" value="F:transmembrane transporter activity"/>
    <property type="evidence" value="ECO:0007669"/>
    <property type="project" value="TreeGrafter"/>
</dbReference>
<keyword evidence="10" id="KW-1185">Reference proteome</keyword>
<feature type="domain" description="ABC3 transporter permease C-terminal" evidence="7">
    <location>
        <begin position="292"/>
        <end position="409"/>
    </location>
</feature>
<evidence type="ECO:0000256" key="2">
    <source>
        <dbReference type="ARBA" id="ARBA00022475"/>
    </source>
</evidence>
<reference evidence="9 10" key="1">
    <citation type="journal article" date="2015" name="Sci. Rep.">
        <title>Unraveling adaptation of Pontibacter korlensis to radiation and infertility in desert through complete genome and comparative transcriptomic analysis.</title>
        <authorList>
            <person name="Dai J."/>
            <person name="Dai W."/>
            <person name="Qiu C."/>
            <person name="Yang Z."/>
            <person name="Zhang Y."/>
            <person name="Zhou M."/>
            <person name="Zhang L."/>
            <person name="Fang C."/>
            <person name="Gao Q."/>
            <person name="Yang Q."/>
            <person name="Li X."/>
            <person name="Wang Z."/>
            <person name="Wang Z."/>
            <person name="Jia Z."/>
            <person name="Chen X."/>
        </authorList>
    </citation>
    <scope>NUCLEOTIDE SEQUENCE [LARGE SCALE GENOMIC DNA]</scope>
    <source>
        <strain evidence="9 10">X14-1T</strain>
    </source>
</reference>
<dbReference type="STRING" id="400092.PKOR_12600"/>
<feature type="domain" description="MacB-like periplasmic core" evidence="8">
    <location>
        <begin position="20"/>
        <end position="239"/>
    </location>
</feature>
<feature type="transmembrane region" description="Helical" evidence="6">
    <location>
        <begin position="380"/>
        <end position="408"/>
    </location>
</feature>
<feature type="transmembrane region" description="Helical" evidence="6">
    <location>
        <begin position="723"/>
        <end position="743"/>
    </location>
</feature>
<keyword evidence="3 6" id="KW-0812">Transmembrane</keyword>
<sequence length="802" mass="89547">MFSNYLTVMLRNLVRNKVYSAINIVGLAIGVASCILIFLYVQDELSYENHFSNKNRIVRLVGEVVFEGHKDQFAVTPPPLAPATREFSDIEAVTQFHNAGKQTIWYNDRTFSEEDLLFADSAFFQIFDYELLAGNPATALDAPRTIVLTEALAEKIFGGYEQAMGETLKFSRDSYTVTGVYRDPGHSHIKASGLLSRATIDAPTSAEERNNQWFNMNSYTYVLLRHEDQVPALQKQVDALAANRINPWIKENQLNAHMNLFVQPLQDIHFDKRFNHDLTPQGNISYVYIFGAVAVFLLLIASINYMNLATARSAKRAKEVGLRKVVGADRSQIIRQFLGESVMLTLIAVLLALALVQIFIPSFNNLTEKNFTSYFFLQWQFLGVLLAIILLVGVVAGSYPAFFLSGFNPADVLKSDKQPKGGSATLRQALVVVQFSISLIMIIGTIVVFAQMHFLKNSELGFSKEQVMVIDVPGGDSTLVQRLPIIKQKLLQNPNVLQVSNSYSIPAETTSRTLMLVEQGDKMVEKTIDIIAVDYDFIPLMGIELQAGRNFSRDMKTDQREGIIINEAAAKWLGWSDSIGKKVKTGEESVTGAGARIIGVVKDFHISSLHTDVQPLAIRLIPQSPGYLMARISPENQASTISFVEEQWRMFDQKHPMEYFFMDEFFDRQYQAEEKMLTVFGYFAGLTILIACLGLFGLASFTAEQRTKEIGIRKVLGSSTGNIVLLLSKDFAALVLIAIVLASPVAWYGMSQWLQDFAYRIDLSWWIFALAGTLALVIALATVSFQAVKAALLDPVKAIRTQ</sequence>
<evidence type="ECO:0008006" key="11">
    <source>
        <dbReference type="Google" id="ProtNLM"/>
    </source>
</evidence>
<evidence type="ECO:0000256" key="3">
    <source>
        <dbReference type="ARBA" id="ARBA00022692"/>
    </source>
</evidence>
<dbReference type="PATRIC" id="fig|400092.3.peg.2754"/>
<dbReference type="Pfam" id="PF12704">
    <property type="entry name" value="MacB_PCD"/>
    <property type="match status" value="2"/>
</dbReference>
<proteinExistence type="predicted"/>
<feature type="transmembrane region" description="Helical" evidence="6">
    <location>
        <begin position="286"/>
        <end position="308"/>
    </location>
</feature>
<evidence type="ECO:0000256" key="5">
    <source>
        <dbReference type="ARBA" id="ARBA00023136"/>
    </source>
</evidence>
<feature type="transmembrane region" description="Helical" evidence="6">
    <location>
        <begin position="21"/>
        <end position="41"/>
    </location>
</feature>
<dbReference type="EMBL" id="CP009621">
    <property type="protein sequence ID" value="AKD03807.1"/>
    <property type="molecule type" value="Genomic_DNA"/>
</dbReference>
<evidence type="ECO:0000313" key="9">
    <source>
        <dbReference type="EMBL" id="AKD03807.1"/>
    </source>
</evidence>
<feature type="domain" description="ABC3 transporter permease C-terminal" evidence="7">
    <location>
        <begin position="683"/>
        <end position="790"/>
    </location>
</feature>
<dbReference type="InterPro" id="IPR003838">
    <property type="entry name" value="ABC3_permease_C"/>
</dbReference>
<dbReference type="Proteomes" id="UP000033109">
    <property type="component" value="Chromosome"/>
</dbReference>
<dbReference type="Pfam" id="PF02687">
    <property type="entry name" value="FtsX"/>
    <property type="match status" value="2"/>
</dbReference>
<dbReference type="RefSeq" id="WP_046311180.1">
    <property type="nucleotide sequence ID" value="NZ_CBCSCY010000003.1"/>
</dbReference>
<keyword evidence="4 6" id="KW-1133">Transmembrane helix</keyword>
<evidence type="ECO:0000259" key="8">
    <source>
        <dbReference type="Pfam" id="PF12704"/>
    </source>
</evidence>
<keyword evidence="5 6" id="KW-0472">Membrane</keyword>
<keyword evidence="2" id="KW-1003">Cell membrane</keyword>
<name>A0A0E3UWZ7_9BACT</name>
<evidence type="ECO:0000256" key="4">
    <source>
        <dbReference type="ARBA" id="ARBA00022989"/>
    </source>
</evidence>
<feature type="domain" description="MacB-like periplasmic core" evidence="8">
    <location>
        <begin position="441"/>
        <end position="606"/>
    </location>
</feature>
<dbReference type="HOGENOM" id="CLU_008713_1_0_10"/>